<sequence>MSDEKHIVCLGATVYCNRSLVNNSPATAIPITITSQSLIVANGNKPVATNKDNTVINMNFGICNDPKYTPPTPKPPCMANVIWQNVFEGGEITEAGLKFLTEDSEAICNICSVPGKIKIAFHGQIASISPEEIHQASPIILAFLSPWNFRRIEELEFREL</sequence>
<name>A0AAW6G6G4_BACUN</name>
<evidence type="ECO:0000313" key="2">
    <source>
        <dbReference type="Proteomes" id="UP001218502"/>
    </source>
</evidence>
<protein>
    <submittedName>
        <fullName evidence="1">PAAR-like protein</fullName>
    </submittedName>
</protein>
<accession>A0AAW6G6G4</accession>
<organism evidence="1 2">
    <name type="scientific">Bacteroides uniformis</name>
    <dbReference type="NCBI Taxonomy" id="820"/>
    <lineage>
        <taxon>Bacteria</taxon>
        <taxon>Pseudomonadati</taxon>
        <taxon>Bacteroidota</taxon>
        <taxon>Bacteroidia</taxon>
        <taxon>Bacteroidales</taxon>
        <taxon>Bacteroidaceae</taxon>
        <taxon>Bacteroides</taxon>
    </lineage>
</organism>
<proteinExistence type="predicted"/>
<reference evidence="1" key="1">
    <citation type="submission" date="2022-10" db="EMBL/GenBank/DDBJ databases">
        <title>Human gut microbiome strain richness.</title>
        <authorList>
            <person name="Chen-Liaw A."/>
        </authorList>
    </citation>
    <scope>NUCLEOTIDE SEQUENCE</scope>
    <source>
        <strain evidence="1">A1_m1001262Bd0_191120</strain>
    </source>
</reference>
<comment type="caution">
    <text evidence="1">The sequence shown here is derived from an EMBL/GenBank/DDBJ whole genome shotgun (WGS) entry which is preliminary data.</text>
</comment>
<dbReference type="AlphaFoldDB" id="A0AAW6G6G4"/>
<gene>
    <name evidence="1" type="ORF">POY80_16715</name>
</gene>
<dbReference type="Pfam" id="PF14107">
    <property type="entry name" value="DUF4280"/>
    <property type="match status" value="1"/>
</dbReference>
<evidence type="ECO:0000313" key="1">
    <source>
        <dbReference type="EMBL" id="MDC1754083.1"/>
    </source>
</evidence>
<dbReference type="Proteomes" id="UP001218502">
    <property type="component" value="Unassembled WGS sequence"/>
</dbReference>
<dbReference type="EMBL" id="JAQNQY010000022">
    <property type="protein sequence ID" value="MDC1754083.1"/>
    <property type="molecule type" value="Genomic_DNA"/>
</dbReference>
<dbReference type="InterPro" id="IPR025460">
    <property type="entry name" value="DUF4280"/>
</dbReference>
<dbReference type="RefSeq" id="WP_195357766.1">
    <property type="nucleotide sequence ID" value="NZ_JAQNQY010000022.1"/>
</dbReference>